<keyword evidence="1" id="KW-0812">Transmembrane</keyword>
<sequence length="422" mass="48773">MSFLTLRRTTDSVGEIPGGTLTSLPWYRWWLYQQILSQPQRLFLGIPNMKHEDESSWDTGFLPLWHKVRDLMLAQESVTIDGITDTLIENGTISVTDNYSYQSTRQLIFAILGWQTMLYKPDLLSYVHGEFNIFDETDGYRGEARVCLVQPEHSGKQDLPSFLLGFGMMLPPRQYCAFDDADEKKLFHRTKRITPKDLNADVLTKVCGIRLQWVDSLSCHLELDRLSGTLFLYRYPSFCVSILQQRNCVSALQLRNMQEQAIDVIHRCGSKSPGPTPWASERDIAELLQEILLSYRLLFGQSRRSRNLFRQLRPFQGIPNEGHDKFLSSICGMKKFKCPIKLIEREEYDLSGDFSHFRSRMVQLNSYASSKKPRSILQLWRDKRDSTAWIAFWSVLIFGSVSILLGVVQAVFQILQFVQGSR</sequence>
<keyword evidence="1" id="KW-1133">Transmembrane helix</keyword>
<evidence type="ECO:0000256" key="1">
    <source>
        <dbReference type="SAM" id="Phobius"/>
    </source>
</evidence>
<dbReference type="Proteomes" id="UP000030151">
    <property type="component" value="Unassembled WGS sequence"/>
</dbReference>
<dbReference type="AlphaFoldDB" id="A0A014P629"/>
<feature type="transmembrane region" description="Helical" evidence="1">
    <location>
        <begin position="388"/>
        <end position="412"/>
    </location>
</feature>
<dbReference type="HOGENOM" id="CLU_054084_0_0_1"/>
<comment type="caution">
    <text evidence="2">The sequence shown here is derived from an EMBL/GenBank/DDBJ whole genome shotgun (WGS) entry which is preliminary data.</text>
</comment>
<name>A0A014P629_9HYPO</name>
<dbReference type="EMBL" id="JELW01000032">
    <property type="protein sequence ID" value="EXU97855.1"/>
    <property type="molecule type" value="Genomic_DNA"/>
</dbReference>
<evidence type="ECO:0000313" key="3">
    <source>
        <dbReference type="Proteomes" id="UP000030151"/>
    </source>
</evidence>
<reference evidence="2 3" key="1">
    <citation type="submission" date="2014-02" db="EMBL/GenBank/DDBJ databases">
        <title>The genome sequence of the entomopathogenic fungus Metarhizium robertsii ARSEF 2575.</title>
        <authorList>
            <person name="Giuliano Garisto Donzelli B."/>
            <person name="Roe B.A."/>
            <person name="Macmil S.L."/>
            <person name="Krasnoff S.B."/>
            <person name="Gibson D.M."/>
        </authorList>
    </citation>
    <scope>NUCLEOTIDE SEQUENCE [LARGE SCALE GENOMIC DNA]</scope>
    <source>
        <strain evidence="2 3">ARSEF 2575</strain>
    </source>
</reference>
<evidence type="ECO:0000313" key="2">
    <source>
        <dbReference type="EMBL" id="EXU97855.1"/>
    </source>
</evidence>
<dbReference type="OrthoDB" id="5428890at2759"/>
<protein>
    <submittedName>
        <fullName evidence="2">Uncharacterized protein</fullName>
    </submittedName>
</protein>
<organism evidence="2 3">
    <name type="scientific">Metarhizium robertsii</name>
    <dbReference type="NCBI Taxonomy" id="568076"/>
    <lineage>
        <taxon>Eukaryota</taxon>
        <taxon>Fungi</taxon>
        <taxon>Dikarya</taxon>
        <taxon>Ascomycota</taxon>
        <taxon>Pezizomycotina</taxon>
        <taxon>Sordariomycetes</taxon>
        <taxon>Hypocreomycetidae</taxon>
        <taxon>Hypocreales</taxon>
        <taxon>Clavicipitaceae</taxon>
        <taxon>Metarhizium</taxon>
    </lineage>
</organism>
<accession>A0A014P629</accession>
<dbReference type="eggNOG" id="ENOG502SMCG">
    <property type="taxonomic scope" value="Eukaryota"/>
</dbReference>
<gene>
    <name evidence="2" type="ORF">X797_009043</name>
</gene>
<proteinExistence type="predicted"/>
<keyword evidence="1" id="KW-0472">Membrane</keyword>